<dbReference type="HOGENOM" id="CLU_2086428_0_0_1"/>
<sequence length="117" mass="11801">MESDEVVVIESTHELKGVEDVDGSLMLVTGRLVVENEVGNASVFVSDTMVLSGVVDGNVSVSVRDENVFEEDVGTGAATVVLEVVGSGATVEDTGVVDSGSLVDVVGCGSATDVVVG</sequence>
<dbReference type="Proteomes" id="UP000011668">
    <property type="component" value="Unassembled WGS sequence"/>
</dbReference>
<dbReference type="EMBL" id="AFRT01000964">
    <property type="protein sequence ID" value="ELU41962.1"/>
    <property type="molecule type" value="Genomic_DNA"/>
</dbReference>
<comment type="caution">
    <text evidence="1">The sequence shown here is derived from an EMBL/GenBank/DDBJ whole genome shotgun (WGS) entry which is preliminary data.</text>
</comment>
<evidence type="ECO:0000313" key="1">
    <source>
        <dbReference type="EMBL" id="ELU41962.1"/>
    </source>
</evidence>
<reference evidence="1 2" key="1">
    <citation type="journal article" date="2013" name="Nat. Commun.">
        <title>The evolution and pathogenic mechanisms of the rice sheath blight pathogen.</title>
        <authorList>
            <person name="Zheng A."/>
            <person name="Lin R."/>
            <person name="Xu L."/>
            <person name="Qin P."/>
            <person name="Tang C."/>
            <person name="Ai P."/>
            <person name="Zhang D."/>
            <person name="Liu Y."/>
            <person name="Sun Z."/>
            <person name="Feng H."/>
            <person name="Wang Y."/>
            <person name="Chen Y."/>
            <person name="Liang X."/>
            <person name="Fu R."/>
            <person name="Li Q."/>
            <person name="Zhang J."/>
            <person name="Yu X."/>
            <person name="Xie Z."/>
            <person name="Ding L."/>
            <person name="Guan P."/>
            <person name="Tang J."/>
            <person name="Liang Y."/>
            <person name="Wang S."/>
            <person name="Deng Q."/>
            <person name="Li S."/>
            <person name="Zhu J."/>
            <person name="Wang L."/>
            <person name="Liu H."/>
            <person name="Li P."/>
        </authorList>
    </citation>
    <scope>NUCLEOTIDE SEQUENCE [LARGE SCALE GENOMIC DNA]</scope>
    <source>
        <strain evidence="2">AG-1 IA</strain>
    </source>
</reference>
<accession>L8WYR8</accession>
<evidence type="ECO:0000313" key="2">
    <source>
        <dbReference type="Proteomes" id="UP000011668"/>
    </source>
</evidence>
<gene>
    <name evidence="1" type="ORF">AG1IA_04007</name>
</gene>
<name>L8WYR8_THACA</name>
<protein>
    <submittedName>
        <fullName evidence="1">Uncharacterized protein</fullName>
    </submittedName>
</protein>
<dbReference type="AlphaFoldDB" id="L8WYR8"/>
<organism evidence="1 2">
    <name type="scientific">Thanatephorus cucumeris (strain AG1-IA)</name>
    <name type="common">Rice sheath blight fungus</name>
    <name type="synonym">Rhizoctonia solani</name>
    <dbReference type="NCBI Taxonomy" id="983506"/>
    <lineage>
        <taxon>Eukaryota</taxon>
        <taxon>Fungi</taxon>
        <taxon>Dikarya</taxon>
        <taxon>Basidiomycota</taxon>
        <taxon>Agaricomycotina</taxon>
        <taxon>Agaricomycetes</taxon>
        <taxon>Cantharellales</taxon>
        <taxon>Ceratobasidiaceae</taxon>
        <taxon>Rhizoctonia</taxon>
        <taxon>Rhizoctonia solani AG-1</taxon>
    </lineage>
</organism>
<keyword evidence="2" id="KW-1185">Reference proteome</keyword>
<proteinExistence type="predicted"/>